<sequence>MAAVDRFIEEMGLVLQDSGAPRIAGRIFGLLLAEGREMSLSQISERLGVSRASVSTNTRLLAKGGVLKLTTRAGDRQDYYQMVQSPYTDMIGDVATRFRRYAATMQACAAALRAEDQDAAKRIDHLTGFYSQSAEILDQWAETLRQRPPQGDSE</sequence>
<keyword evidence="3" id="KW-0804">Transcription</keyword>
<dbReference type="OrthoDB" id="2733322at2"/>
<dbReference type="Proteomes" id="UP000268844">
    <property type="component" value="Unassembled WGS sequence"/>
</dbReference>
<reference evidence="5 6" key="1">
    <citation type="submission" date="2018-12" db="EMBL/GenBank/DDBJ databases">
        <authorList>
            <person name="Criscuolo A."/>
        </authorList>
    </citation>
    <scope>NUCLEOTIDE SEQUENCE [LARGE SCALE GENOMIC DNA]</scope>
    <source>
        <strain evidence="5">ACIP1116281</strain>
    </source>
</reference>
<evidence type="ECO:0000259" key="4">
    <source>
        <dbReference type="Pfam" id="PF12802"/>
    </source>
</evidence>
<keyword evidence="2" id="KW-0238">DNA-binding</keyword>
<name>A0A3S5D3K8_9HYPH</name>
<dbReference type="InterPro" id="IPR052362">
    <property type="entry name" value="HTH-GbsR_regulator"/>
</dbReference>
<evidence type="ECO:0000256" key="3">
    <source>
        <dbReference type="ARBA" id="ARBA00023163"/>
    </source>
</evidence>
<dbReference type="AlphaFoldDB" id="A0A3S5D3K8"/>
<proteinExistence type="predicted"/>
<evidence type="ECO:0000256" key="2">
    <source>
        <dbReference type="ARBA" id="ARBA00023125"/>
    </source>
</evidence>
<dbReference type="SUPFAM" id="SSF46785">
    <property type="entry name" value="Winged helix' DNA-binding domain"/>
    <property type="match status" value="1"/>
</dbReference>
<dbReference type="GO" id="GO:0003677">
    <property type="term" value="F:DNA binding"/>
    <property type="evidence" value="ECO:0007669"/>
    <property type="project" value="UniProtKB-KW"/>
</dbReference>
<gene>
    <name evidence="5" type="primary">opcR</name>
    <name evidence="5" type="ORF">DEVEQU_03051</name>
</gene>
<dbReference type="InterPro" id="IPR036388">
    <property type="entry name" value="WH-like_DNA-bd_sf"/>
</dbReference>
<dbReference type="InterPro" id="IPR000835">
    <property type="entry name" value="HTH_MarR-typ"/>
</dbReference>
<evidence type="ECO:0000313" key="5">
    <source>
        <dbReference type="EMBL" id="VDS05905.1"/>
    </source>
</evidence>
<evidence type="ECO:0000256" key="1">
    <source>
        <dbReference type="ARBA" id="ARBA00023015"/>
    </source>
</evidence>
<feature type="domain" description="HTH marR-type" evidence="4">
    <location>
        <begin position="21"/>
        <end position="76"/>
    </location>
</feature>
<dbReference type="EMBL" id="UZWD01000038">
    <property type="protein sequence ID" value="VDS05905.1"/>
    <property type="molecule type" value="Genomic_DNA"/>
</dbReference>
<keyword evidence="6" id="KW-1185">Reference proteome</keyword>
<dbReference type="GO" id="GO:0003700">
    <property type="term" value="F:DNA-binding transcription factor activity"/>
    <property type="evidence" value="ECO:0007669"/>
    <property type="project" value="InterPro"/>
</dbReference>
<dbReference type="Pfam" id="PF12802">
    <property type="entry name" value="MarR_2"/>
    <property type="match status" value="1"/>
</dbReference>
<evidence type="ECO:0000313" key="6">
    <source>
        <dbReference type="Proteomes" id="UP000268844"/>
    </source>
</evidence>
<organism evidence="5 6">
    <name type="scientific">Devosia equisanguinis</name>
    <dbReference type="NCBI Taxonomy" id="2490941"/>
    <lineage>
        <taxon>Bacteria</taxon>
        <taxon>Pseudomonadati</taxon>
        <taxon>Pseudomonadota</taxon>
        <taxon>Alphaproteobacteria</taxon>
        <taxon>Hyphomicrobiales</taxon>
        <taxon>Devosiaceae</taxon>
        <taxon>Devosia</taxon>
    </lineage>
</organism>
<accession>A0A3S5D3K8</accession>
<dbReference type="InterPro" id="IPR036390">
    <property type="entry name" value="WH_DNA-bd_sf"/>
</dbReference>
<dbReference type="PANTHER" id="PTHR38465">
    <property type="entry name" value="HTH-TYPE TRANSCRIPTIONAL REGULATOR MJ1563-RELATED"/>
    <property type="match status" value="1"/>
</dbReference>
<dbReference type="PANTHER" id="PTHR38465:SF1">
    <property type="entry name" value="HTH-TYPE TRANSCRIPTIONAL REGULATOR MJ1563-RELATED"/>
    <property type="match status" value="1"/>
</dbReference>
<protein>
    <submittedName>
        <fullName evidence="5">HTH-type transcriptional repressor OpcR</fullName>
    </submittedName>
</protein>
<dbReference type="RefSeq" id="WP_126151433.1">
    <property type="nucleotide sequence ID" value="NZ_JBHTMH010000004.1"/>
</dbReference>
<dbReference type="Gene3D" id="1.10.10.10">
    <property type="entry name" value="Winged helix-like DNA-binding domain superfamily/Winged helix DNA-binding domain"/>
    <property type="match status" value="1"/>
</dbReference>
<keyword evidence="1" id="KW-0805">Transcription regulation</keyword>